<evidence type="ECO:0000313" key="2">
    <source>
        <dbReference type="Proteomes" id="UP000625316"/>
    </source>
</evidence>
<protein>
    <recommendedName>
        <fullName evidence="3">Permuted papain-like amidase YaeF/Yiix C92 family enzyme</fullName>
    </recommendedName>
</protein>
<comment type="caution">
    <text evidence="1">The sequence shown here is derived from an EMBL/GenBank/DDBJ whole genome shotgun (WGS) entry which is preliminary data.</text>
</comment>
<dbReference type="SUPFAM" id="SSF54001">
    <property type="entry name" value="Cysteine proteinases"/>
    <property type="match status" value="1"/>
</dbReference>
<evidence type="ECO:0008006" key="3">
    <source>
        <dbReference type="Google" id="ProtNLM"/>
    </source>
</evidence>
<proteinExistence type="predicted"/>
<reference evidence="1" key="1">
    <citation type="submission" date="2020-10" db="EMBL/GenBank/DDBJ databases">
        <authorList>
            <person name="Castelo-Branco R."/>
            <person name="Eusebio N."/>
            <person name="Adriana R."/>
            <person name="Vieira A."/>
            <person name="Brugerolle De Fraissinette N."/>
            <person name="Rezende De Castro R."/>
            <person name="Schneider M.P."/>
            <person name="Vasconcelos V."/>
            <person name="Leao P.N."/>
        </authorList>
    </citation>
    <scope>NUCLEOTIDE SEQUENCE</scope>
    <source>
        <strain evidence="1">LEGE 11480</strain>
    </source>
</reference>
<dbReference type="InterPro" id="IPR038765">
    <property type="entry name" value="Papain-like_cys_pep_sf"/>
</dbReference>
<dbReference type="AlphaFoldDB" id="A0A928VTW6"/>
<name>A0A928VTW6_9CYAN</name>
<dbReference type="Gene3D" id="3.90.1720.10">
    <property type="entry name" value="endopeptidase domain like (from Nostoc punctiforme)"/>
    <property type="match status" value="1"/>
</dbReference>
<keyword evidence="2" id="KW-1185">Reference proteome</keyword>
<accession>A0A928VTW6</accession>
<dbReference type="RefSeq" id="WP_264327284.1">
    <property type="nucleotide sequence ID" value="NZ_JADEXQ010000106.1"/>
</dbReference>
<sequence length="216" mass="23617">MPNKLVDEDTYMLIDKAYADMRSQVKPGDIFAFSGSDLPSQVVKLATRSQYVHVAIVVWVDSRVARNNAILIAESHVDTSLPSVGTGEHGLGVQLQWLNDRVETQPGPIWWIPLAESISEDGIIKMRRWLQMTEAEQTPYDFKQAIAIGLVALGWDGLSQADDEAFFCSELVAKALQVAGVLEPEINPACHSPADVIDLPCFNAPILLKSTAGTTV</sequence>
<evidence type="ECO:0000313" key="1">
    <source>
        <dbReference type="EMBL" id="MBE9032467.1"/>
    </source>
</evidence>
<gene>
    <name evidence="1" type="ORF">IQ266_22270</name>
</gene>
<organism evidence="1 2">
    <name type="scientific">Romeriopsis navalis LEGE 11480</name>
    <dbReference type="NCBI Taxonomy" id="2777977"/>
    <lineage>
        <taxon>Bacteria</taxon>
        <taxon>Bacillati</taxon>
        <taxon>Cyanobacteriota</taxon>
        <taxon>Cyanophyceae</taxon>
        <taxon>Leptolyngbyales</taxon>
        <taxon>Leptolyngbyaceae</taxon>
        <taxon>Romeriopsis</taxon>
        <taxon>Romeriopsis navalis</taxon>
    </lineage>
</organism>
<dbReference type="EMBL" id="JADEXQ010000106">
    <property type="protein sequence ID" value="MBE9032467.1"/>
    <property type="molecule type" value="Genomic_DNA"/>
</dbReference>
<dbReference type="Proteomes" id="UP000625316">
    <property type="component" value="Unassembled WGS sequence"/>
</dbReference>